<keyword evidence="1" id="KW-0732">Signal</keyword>
<dbReference type="InterPro" id="IPR051532">
    <property type="entry name" value="Ester_Hydrolysis_Enzymes"/>
</dbReference>
<feature type="signal peptide" evidence="1">
    <location>
        <begin position="1"/>
        <end position="27"/>
    </location>
</feature>
<dbReference type="AlphaFoldDB" id="A0AAN2CA55"/>
<evidence type="ECO:0000313" key="2">
    <source>
        <dbReference type="EMBL" id="BDE07290.1"/>
    </source>
</evidence>
<evidence type="ECO:0008006" key="4">
    <source>
        <dbReference type="Google" id="ProtNLM"/>
    </source>
</evidence>
<reference evidence="2 3" key="1">
    <citation type="journal article" date="2022" name="ISME Commun">
        <title>Vulcanimicrobium alpinus gen. nov. sp. nov., the first cultivated representative of the candidate phylum 'Eremiobacterota', is a metabolically versatile aerobic anoxygenic phototroph.</title>
        <authorList>
            <person name="Yabe S."/>
            <person name="Muto K."/>
            <person name="Abe K."/>
            <person name="Yokota A."/>
            <person name="Staudigel H."/>
            <person name="Tebo B.M."/>
        </authorList>
    </citation>
    <scope>NUCLEOTIDE SEQUENCE [LARGE SCALE GENOMIC DNA]</scope>
    <source>
        <strain evidence="2 3">WC8-2</strain>
    </source>
</reference>
<feature type="chain" id="PRO_5042914812" description="SGNH/GDSL hydrolase family protein" evidence="1">
    <location>
        <begin position="28"/>
        <end position="518"/>
    </location>
</feature>
<dbReference type="KEGG" id="vab:WPS_25660"/>
<dbReference type="GO" id="GO:0004622">
    <property type="term" value="F:phosphatidylcholine lysophospholipase activity"/>
    <property type="evidence" value="ECO:0007669"/>
    <property type="project" value="TreeGrafter"/>
</dbReference>
<dbReference type="PANTHER" id="PTHR30383:SF5">
    <property type="entry name" value="SGNH HYDROLASE-TYPE ESTERASE DOMAIN-CONTAINING PROTEIN"/>
    <property type="match status" value="1"/>
</dbReference>
<dbReference type="PROSITE" id="PS51257">
    <property type="entry name" value="PROKAR_LIPOPROTEIN"/>
    <property type="match status" value="1"/>
</dbReference>
<proteinExistence type="predicted"/>
<keyword evidence="3" id="KW-1185">Reference proteome</keyword>
<gene>
    <name evidence="2" type="ORF">WPS_25660</name>
</gene>
<dbReference type="RefSeq" id="WP_317994893.1">
    <property type="nucleotide sequence ID" value="NZ_AP025523.1"/>
</dbReference>
<evidence type="ECO:0000313" key="3">
    <source>
        <dbReference type="Proteomes" id="UP001317532"/>
    </source>
</evidence>
<dbReference type="Proteomes" id="UP001317532">
    <property type="component" value="Chromosome"/>
</dbReference>
<dbReference type="Gene3D" id="3.40.50.1110">
    <property type="entry name" value="SGNH hydrolase"/>
    <property type="match status" value="1"/>
</dbReference>
<organism evidence="2 3">
    <name type="scientific">Vulcanimicrobium alpinum</name>
    <dbReference type="NCBI Taxonomy" id="3016050"/>
    <lineage>
        <taxon>Bacteria</taxon>
        <taxon>Bacillati</taxon>
        <taxon>Vulcanimicrobiota</taxon>
        <taxon>Vulcanimicrobiia</taxon>
        <taxon>Vulcanimicrobiales</taxon>
        <taxon>Vulcanimicrobiaceae</taxon>
        <taxon>Vulcanimicrobium</taxon>
    </lineage>
</organism>
<sequence>MIARVRSAAAIATAAFLLSACSGGTNTTNVVPPNATLLGGPTLPASGNTFAGIGDSLTAGVQSGGLLGVNLPGPLGVNAQVGTIAPAGVQATQEHGFFALLWSQANGTSLASLSNPATSPLPLIGPSGLGGLLAPTTSGFPAQIGTPCAGTQAAANQFGTALQLRLSPGTVPYDVAIPGQTAHEALFMTGAIGDCTIAPGNTPAAIVGLNALVNGESQNFWPILAGFGSGVTQVNAAASLHARYATVWLGSNDLLKIAFSGGAAPVTSPQSMHDDIKAIVQKMQASGSKVAVANLVEVMGAAVFIPQPAYQPTLQAYITAVLVQKGVPAATAAAIATQYSTAYATQETTQTGLGSNGYFTINALFATLAAASAQLGTTPPSAPVAPTLGAGTFVSDAVATEVKQLNTAYNAAIATAASETGAALVDEHAVFVAIQTAGGVPVNPPKCCSLVYRGGFFSLDGVHPSNTGYALIANTFIDAINAAYGAGIPDVNVASVYATDPYAPGNGVSGFDVLRSTR</sequence>
<name>A0AAN2CA55_UNVUL</name>
<dbReference type="InterPro" id="IPR036514">
    <property type="entry name" value="SGNH_hydro_sf"/>
</dbReference>
<dbReference type="EMBL" id="AP025523">
    <property type="protein sequence ID" value="BDE07290.1"/>
    <property type="molecule type" value="Genomic_DNA"/>
</dbReference>
<protein>
    <recommendedName>
        <fullName evidence="4">SGNH/GDSL hydrolase family protein</fullName>
    </recommendedName>
</protein>
<dbReference type="PANTHER" id="PTHR30383">
    <property type="entry name" value="THIOESTERASE 1/PROTEASE 1/LYSOPHOSPHOLIPASE L1"/>
    <property type="match status" value="1"/>
</dbReference>
<accession>A0AAN2CA55</accession>
<dbReference type="SUPFAM" id="SSF52266">
    <property type="entry name" value="SGNH hydrolase"/>
    <property type="match status" value="1"/>
</dbReference>
<evidence type="ECO:0000256" key="1">
    <source>
        <dbReference type="SAM" id="SignalP"/>
    </source>
</evidence>